<name>A0ABN1JZA6_9BURK</name>
<evidence type="ECO:0000256" key="1">
    <source>
        <dbReference type="SAM" id="MobiDB-lite"/>
    </source>
</evidence>
<organism evidence="2 3">
    <name type="scientific">Ideonella azotifigens</name>
    <dbReference type="NCBI Taxonomy" id="513160"/>
    <lineage>
        <taxon>Bacteria</taxon>
        <taxon>Pseudomonadati</taxon>
        <taxon>Pseudomonadota</taxon>
        <taxon>Betaproteobacteria</taxon>
        <taxon>Burkholderiales</taxon>
        <taxon>Sphaerotilaceae</taxon>
        <taxon>Ideonella</taxon>
    </lineage>
</organism>
<reference evidence="2 3" key="1">
    <citation type="journal article" date="2019" name="Int. J. Syst. Evol. Microbiol.">
        <title>The Global Catalogue of Microorganisms (GCM) 10K type strain sequencing project: providing services to taxonomists for standard genome sequencing and annotation.</title>
        <authorList>
            <consortium name="The Broad Institute Genomics Platform"/>
            <consortium name="The Broad Institute Genome Sequencing Center for Infectious Disease"/>
            <person name="Wu L."/>
            <person name="Ma J."/>
        </authorList>
    </citation>
    <scope>NUCLEOTIDE SEQUENCE [LARGE SCALE GENOMIC DNA]</scope>
    <source>
        <strain evidence="2 3">JCM 15503</strain>
    </source>
</reference>
<gene>
    <name evidence="2" type="ORF">GCM10009107_20990</name>
</gene>
<dbReference type="Pfam" id="PF20106">
    <property type="entry name" value="DUF6496"/>
    <property type="match status" value="1"/>
</dbReference>
<feature type="compositionally biased region" description="Basic residues" evidence="1">
    <location>
        <begin position="56"/>
        <end position="67"/>
    </location>
</feature>
<dbReference type="InterPro" id="IPR045468">
    <property type="entry name" value="DUF6496"/>
</dbReference>
<dbReference type="Proteomes" id="UP001500279">
    <property type="component" value="Unassembled WGS sequence"/>
</dbReference>
<proteinExistence type="predicted"/>
<comment type="caution">
    <text evidence="2">The sequence shown here is derived from an EMBL/GenBank/DDBJ whole genome shotgun (WGS) entry which is preliminary data.</text>
</comment>
<evidence type="ECO:0000313" key="2">
    <source>
        <dbReference type="EMBL" id="GAA0749903.1"/>
    </source>
</evidence>
<dbReference type="RefSeq" id="WP_141288580.1">
    <property type="nucleotide sequence ID" value="NZ_BAAAEW010000011.1"/>
</dbReference>
<accession>A0ABN1JZA6</accession>
<dbReference type="EMBL" id="BAAAEW010000011">
    <property type="protein sequence ID" value="GAA0749903.1"/>
    <property type="molecule type" value="Genomic_DNA"/>
</dbReference>
<keyword evidence="3" id="KW-1185">Reference proteome</keyword>
<protein>
    <submittedName>
        <fullName evidence="2">DUF6496 domain-containing protein</fullName>
    </submittedName>
</protein>
<feature type="region of interest" description="Disordered" evidence="1">
    <location>
        <begin position="44"/>
        <end position="67"/>
    </location>
</feature>
<sequence length="67" mass="7179">MPNRYGAKAQEKVHTALHELKEGKLKSGSTGKPVKSRKQAIAIGLSEARKEGGKVPSKRASKKTASH</sequence>
<evidence type="ECO:0000313" key="3">
    <source>
        <dbReference type="Proteomes" id="UP001500279"/>
    </source>
</evidence>